<protein>
    <submittedName>
        <fullName evidence="2">Uncharacterized protein</fullName>
    </submittedName>
</protein>
<feature type="compositionally biased region" description="Basic and acidic residues" evidence="1">
    <location>
        <begin position="15"/>
        <end position="26"/>
    </location>
</feature>
<proteinExistence type="predicted"/>
<evidence type="ECO:0000256" key="1">
    <source>
        <dbReference type="SAM" id="MobiDB-lite"/>
    </source>
</evidence>
<name>A0A3B0RUL3_9ZZZZ</name>
<gene>
    <name evidence="2" type="ORF">MNBD_ALPHA07-882</name>
</gene>
<dbReference type="EMBL" id="UOEG01000141">
    <property type="protein sequence ID" value="VAV95887.1"/>
    <property type="molecule type" value="Genomic_DNA"/>
</dbReference>
<sequence>MSGTFDEDLFLPGSEPRKSMPGKMREWEIPCKGTLDNGVAPR</sequence>
<accession>A0A3B0RUL3</accession>
<organism evidence="2">
    <name type="scientific">hydrothermal vent metagenome</name>
    <dbReference type="NCBI Taxonomy" id="652676"/>
    <lineage>
        <taxon>unclassified sequences</taxon>
        <taxon>metagenomes</taxon>
        <taxon>ecological metagenomes</taxon>
    </lineage>
</organism>
<dbReference type="AlphaFoldDB" id="A0A3B0RUL3"/>
<evidence type="ECO:0000313" key="2">
    <source>
        <dbReference type="EMBL" id="VAV95887.1"/>
    </source>
</evidence>
<reference evidence="2" key="1">
    <citation type="submission" date="2018-06" db="EMBL/GenBank/DDBJ databases">
        <authorList>
            <person name="Zhirakovskaya E."/>
        </authorList>
    </citation>
    <scope>NUCLEOTIDE SEQUENCE</scope>
</reference>
<feature type="region of interest" description="Disordered" evidence="1">
    <location>
        <begin position="1"/>
        <end position="26"/>
    </location>
</feature>